<gene>
    <name evidence="1" type="ORF">ODALV1_LOCUS6576</name>
</gene>
<dbReference type="EMBL" id="CAXLJM020000020">
    <property type="protein sequence ID" value="CAL8086883.1"/>
    <property type="molecule type" value="Genomic_DNA"/>
</dbReference>
<evidence type="ECO:0000313" key="2">
    <source>
        <dbReference type="Proteomes" id="UP001642540"/>
    </source>
</evidence>
<dbReference type="Proteomes" id="UP001642540">
    <property type="component" value="Unassembled WGS sequence"/>
</dbReference>
<sequence>MDGGAVACSISCSSSSISYLLRSQSWPRTSSFSAMFLQCLRILETFIKWKDHQRRSQEKQKQFPVTRLPTHCLVIKRG</sequence>
<reference evidence="1 2" key="1">
    <citation type="submission" date="2024-08" db="EMBL/GenBank/DDBJ databases">
        <authorList>
            <person name="Cucini C."/>
            <person name="Frati F."/>
        </authorList>
    </citation>
    <scope>NUCLEOTIDE SEQUENCE [LARGE SCALE GENOMIC DNA]</scope>
</reference>
<name>A0ABP1Q4E3_9HEXA</name>
<protein>
    <submittedName>
        <fullName evidence="1">Uncharacterized protein</fullName>
    </submittedName>
</protein>
<accession>A0ABP1Q4E3</accession>
<keyword evidence="2" id="KW-1185">Reference proteome</keyword>
<proteinExistence type="predicted"/>
<organism evidence="1 2">
    <name type="scientific">Orchesella dallaii</name>
    <dbReference type="NCBI Taxonomy" id="48710"/>
    <lineage>
        <taxon>Eukaryota</taxon>
        <taxon>Metazoa</taxon>
        <taxon>Ecdysozoa</taxon>
        <taxon>Arthropoda</taxon>
        <taxon>Hexapoda</taxon>
        <taxon>Collembola</taxon>
        <taxon>Entomobryomorpha</taxon>
        <taxon>Entomobryoidea</taxon>
        <taxon>Orchesellidae</taxon>
        <taxon>Orchesellinae</taxon>
        <taxon>Orchesella</taxon>
    </lineage>
</organism>
<comment type="caution">
    <text evidence="1">The sequence shown here is derived from an EMBL/GenBank/DDBJ whole genome shotgun (WGS) entry which is preliminary data.</text>
</comment>
<evidence type="ECO:0000313" key="1">
    <source>
        <dbReference type="EMBL" id="CAL8086883.1"/>
    </source>
</evidence>